<sequence length="187" mass="21202">MINASALVTTPTLIGERIRLVPLEPRHAQAVFESLQDPEGNRLTGTHRTFTLEQIERFCATRAEQDDRLDFAIESLDTGEYAGGLAVNGIDADNESGGFRIDLVEKYRGQGIGPEAIELMLRYAFEEVGLHRVSLEVFEFNDRARRSYEKCGFVLEGRMRDALMWDGKRYDTLIMSILRPEWGARTS</sequence>
<evidence type="ECO:0000313" key="2">
    <source>
        <dbReference type="EMBL" id="TDE01620.1"/>
    </source>
</evidence>
<dbReference type="PROSITE" id="PS51186">
    <property type="entry name" value="GNAT"/>
    <property type="match status" value="1"/>
</dbReference>
<dbReference type="GO" id="GO:1990189">
    <property type="term" value="F:protein N-terminal-serine acetyltransferase activity"/>
    <property type="evidence" value="ECO:0007669"/>
    <property type="project" value="TreeGrafter"/>
</dbReference>
<feature type="domain" description="N-acetyltransferase" evidence="1">
    <location>
        <begin position="18"/>
        <end position="180"/>
    </location>
</feature>
<gene>
    <name evidence="2" type="ORF">E1269_22830</name>
</gene>
<dbReference type="SUPFAM" id="SSF55729">
    <property type="entry name" value="Acyl-CoA N-acyltransferases (Nat)"/>
    <property type="match status" value="1"/>
</dbReference>
<reference evidence="2 3" key="1">
    <citation type="submission" date="2019-03" db="EMBL/GenBank/DDBJ databases">
        <title>Draft genome sequences of novel Actinobacteria.</title>
        <authorList>
            <person name="Sahin N."/>
            <person name="Ay H."/>
            <person name="Saygin H."/>
        </authorList>
    </citation>
    <scope>NUCLEOTIDE SEQUENCE [LARGE SCALE GENOMIC DNA]</scope>
    <source>
        <strain evidence="2 3">5K138</strain>
    </source>
</reference>
<dbReference type="InParanoid" id="A0A4R5CQL6"/>
<dbReference type="EMBL" id="SMKZ01000040">
    <property type="protein sequence ID" value="TDE01620.1"/>
    <property type="molecule type" value="Genomic_DNA"/>
</dbReference>
<evidence type="ECO:0000259" key="1">
    <source>
        <dbReference type="PROSITE" id="PS51186"/>
    </source>
</evidence>
<proteinExistence type="predicted"/>
<protein>
    <submittedName>
        <fullName evidence="2">N-acetyltransferase</fullName>
    </submittedName>
</protein>
<dbReference type="GO" id="GO:0005737">
    <property type="term" value="C:cytoplasm"/>
    <property type="evidence" value="ECO:0007669"/>
    <property type="project" value="TreeGrafter"/>
</dbReference>
<dbReference type="GO" id="GO:0008999">
    <property type="term" value="F:protein-N-terminal-alanine acetyltransferase activity"/>
    <property type="evidence" value="ECO:0007669"/>
    <property type="project" value="TreeGrafter"/>
</dbReference>
<dbReference type="PANTHER" id="PTHR43441:SF11">
    <property type="entry name" value="RIBOSOMAL-PROTEIN-SERINE ACETYLTRANSFERASE"/>
    <property type="match status" value="1"/>
</dbReference>
<dbReference type="Gene3D" id="3.40.630.30">
    <property type="match status" value="1"/>
</dbReference>
<dbReference type="OrthoDB" id="9814648at2"/>
<keyword evidence="3" id="KW-1185">Reference proteome</keyword>
<accession>A0A4R5CQL6</accession>
<dbReference type="InterPro" id="IPR016181">
    <property type="entry name" value="Acyl_CoA_acyltransferase"/>
</dbReference>
<dbReference type="InterPro" id="IPR000182">
    <property type="entry name" value="GNAT_dom"/>
</dbReference>
<dbReference type="Proteomes" id="UP000294739">
    <property type="component" value="Unassembled WGS sequence"/>
</dbReference>
<organism evidence="2 3">
    <name type="scientific">Jiangella asiatica</name>
    <dbReference type="NCBI Taxonomy" id="2530372"/>
    <lineage>
        <taxon>Bacteria</taxon>
        <taxon>Bacillati</taxon>
        <taxon>Actinomycetota</taxon>
        <taxon>Actinomycetes</taxon>
        <taxon>Jiangellales</taxon>
        <taxon>Jiangellaceae</taxon>
        <taxon>Jiangella</taxon>
    </lineage>
</organism>
<dbReference type="RefSeq" id="WP_131898872.1">
    <property type="nucleotide sequence ID" value="NZ_SMKZ01000040.1"/>
</dbReference>
<keyword evidence="2" id="KW-0808">Transferase</keyword>
<dbReference type="AlphaFoldDB" id="A0A4R5CQL6"/>
<comment type="caution">
    <text evidence="2">The sequence shown here is derived from an EMBL/GenBank/DDBJ whole genome shotgun (WGS) entry which is preliminary data.</text>
</comment>
<name>A0A4R5CQL6_9ACTN</name>
<dbReference type="PANTHER" id="PTHR43441">
    <property type="entry name" value="RIBOSOMAL-PROTEIN-SERINE ACETYLTRANSFERASE"/>
    <property type="match status" value="1"/>
</dbReference>
<dbReference type="InterPro" id="IPR051908">
    <property type="entry name" value="Ribosomal_N-acetyltransferase"/>
</dbReference>
<dbReference type="Pfam" id="PF13302">
    <property type="entry name" value="Acetyltransf_3"/>
    <property type="match status" value="1"/>
</dbReference>
<evidence type="ECO:0000313" key="3">
    <source>
        <dbReference type="Proteomes" id="UP000294739"/>
    </source>
</evidence>